<dbReference type="AlphaFoldDB" id="A0A6I5RLA5"/>
<reference evidence="1 2" key="1">
    <citation type="submission" date="2020-02" db="EMBL/GenBank/DDBJ databases">
        <title>Broccoli isolated Pseudomonas sp.</title>
        <authorList>
            <person name="Fujikawa T."/>
            <person name="Sawada H."/>
        </authorList>
    </citation>
    <scope>NUCLEOTIDE SEQUENCE [LARGE SCALE GENOMIC DNA]</scope>
    <source>
        <strain evidence="1 2">JCM 32154</strain>
    </source>
</reference>
<evidence type="ECO:0000313" key="2">
    <source>
        <dbReference type="Proteomes" id="UP000471751"/>
    </source>
</evidence>
<gene>
    <name evidence="1" type="ORF">G3O07_00475</name>
</gene>
<sequence length="98" mass="11025">MKRGFLALLIIACTWAGWHREALLAFPGVLSAYSAKEYCSCRYVMAFPVEYCRAYVQQYLPLSTLRDEPSLHLVSATGLGRSNRAAWQGPREGCRLLP</sequence>
<dbReference type="EMBL" id="JAAHBT010000003">
    <property type="protein sequence ID" value="NES08551.1"/>
    <property type="molecule type" value="Genomic_DNA"/>
</dbReference>
<accession>A0A6I5RLA5</accession>
<protein>
    <submittedName>
        <fullName evidence="1">Amidase</fullName>
    </submittedName>
</protein>
<dbReference type="Proteomes" id="UP000471751">
    <property type="component" value="Unassembled WGS sequence"/>
</dbReference>
<dbReference type="RefSeq" id="WP_163931352.1">
    <property type="nucleotide sequence ID" value="NZ_BMQU01000036.1"/>
</dbReference>
<evidence type="ECO:0000313" key="1">
    <source>
        <dbReference type="EMBL" id="NES08551.1"/>
    </source>
</evidence>
<keyword evidence="2" id="KW-1185">Reference proteome</keyword>
<proteinExistence type="predicted"/>
<organism evidence="1 2">
    <name type="scientific">Pseudomonas laurentiana</name>
    <dbReference type="NCBI Taxonomy" id="2364649"/>
    <lineage>
        <taxon>Bacteria</taxon>
        <taxon>Pseudomonadati</taxon>
        <taxon>Pseudomonadota</taxon>
        <taxon>Gammaproteobacteria</taxon>
        <taxon>Pseudomonadales</taxon>
        <taxon>Pseudomonadaceae</taxon>
        <taxon>Pseudomonas</taxon>
    </lineage>
</organism>
<name>A0A6I5RLA5_9PSED</name>
<comment type="caution">
    <text evidence="1">The sequence shown here is derived from an EMBL/GenBank/DDBJ whole genome shotgun (WGS) entry which is preliminary data.</text>
</comment>